<protein>
    <recommendedName>
        <fullName evidence="1">Transcription regulator PadR N-terminal domain-containing protein</fullName>
    </recommendedName>
</protein>
<dbReference type="Gene3D" id="1.10.10.10">
    <property type="entry name" value="Winged helix-like DNA-binding domain superfamily/Winged helix DNA-binding domain"/>
    <property type="match status" value="1"/>
</dbReference>
<evidence type="ECO:0000259" key="1">
    <source>
        <dbReference type="Pfam" id="PF03551"/>
    </source>
</evidence>
<sequence length="133" mass="15742">MVENKLRNLKQSMKNTVFKDLVFTEKHQETIQRNKKQENVIEVVLQLLGTEKTGIELVQLLRARNLSKFEGQEGLIYTMLHQLEQDALLTSRWNEPFKYYVITQKGRKSLKKFEEKRCSEWPSLKRLVEGESS</sequence>
<dbReference type="SUPFAM" id="SSF46785">
    <property type="entry name" value="Winged helix' DNA-binding domain"/>
    <property type="match status" value="1"/>
</dbReference>
<evidence type="ECO:0000313" key="2">
    <source>
        <dbReference type="EMBL" id="CAH2716029.1"/>
    </source>
</evidence>
<keyword evidence="3" id="KW-1185">Reference proteome</keyword>
<name>A0ABN8KTV6_9BACI</name>
<dbReference type="InterPro" id="IPR036390">
    <property type="entry name" value="WH_DNA-bd_sf"/>
</dbReference>
<proteinExistence type="predicted"/>
<organism evidence="2 3">
    <name type="scientific">Neobacillus rhizosphaerae</name>
    <dbReference type="NCBI Taxonomy" id="2880965"/>
    <lineage>
        <taxon>Bacteria</taxon>
        <taxon>Bacillati</taxon>
        <taxon>Bacillota</taxon>
        <taxon>Bacilli</taxon>
        <taxon>Bacillales</taxon>
        <taxon>Bacillaceae</taxon>
        <taxon>Neobacillus</taxon>
    </lineage>
</organism>
<dbReference type="InterPro" id="IPR036388">
    <property type="entry name" value="WH-like_DNA-bd_sf"/>
</dbReference>
<feature type="domain" description="Transcription regulator PadR N-terminal" evidence="1">
    <location>
        <begin position="44"/>
        <end position="112"/>
    </location>
</feature>
<gene>
    <name evidence="2" type="ORF">BACCIP111895_03213</name>
</gene>
<evidence type="ECO:0000313" key="3">
    <source>
        <dbReference type="Proteomes" id="UP000838308"/>
    </source>
</evidence>
<dbReference type="Pfam" id="PF03551">
    <property type="entry name" value="PadR"/>
    <property type="match status" value="1"/>
</dbReference>
<reference evidence="2" key="1">
    <citation type="submission" date="2022-04" db="EMBL/GenBank/DDBJ databases">
        <authorList>
            <person name="Criscuolo A."/>
        </authorList>
    </citation>
    <scope>NUCLEOTIDE SEQUENCE</scope>
    <source>
        <strain evidence="2">CIP111895</strain>
    </source>
</reference>
<dbReference type="NCBIfam" id="NF006931">
    <property type="entry name" value="PRK09416.1"/>
    <property type="match status" value="1"/>
</dbReference>
<dbReference type="EMBL" id="CALBWS010000022">
    <property type="protein sequence ID" value="CAH2716029.1"/>
    <property type="molecule type" value="Genomic_DNA"/>
</dbReference>
<comment type="caution">
    <text evidence="2">The sequence shown here is derived from an EMBL/GenBank/DDBJ whole genome shotgun (WGS) entry which is preliminary data.</text>
</comment>
<accession>A0ABN8KTV6</accession>
<dbReference type="Proteomes" id="UP000838308">
    <property type="component" value="Unassembled WGS sequence"/>
</dbReference>
<dbReference type="RefSeq" id="WP_248736289.1">
    <property type="nucleotide sequence ID" value="NZ_CALBWS010000022.1"/>
</dbReference>
<dbReference type="InterPro" id="IPR005149">
    <property type="entry name" value="Tscrpt_reg_PadR_N"/>
</dbReference>